<gene>
    <name evidence="3" type="ORF">JXQ802_LOCUS47471</name>
    <name evidence="2" type="ORF">PYM288_LOCUS31565</name>
</gene>
<dbReference type="Proteomes" id="UP000663870">
    <property type="component" value="Unassembled WGS sequence"/>
</dbReference>
<dbReference type="AlphaFoldDB" id="A0A815G594"/>
<accession>A0A815G594</accession>
<organism evidence="2 4">
    <name type="scientific">Rotaria sordida</name>
    <dbReference type="NCBI Taxonomy" id="392033"/>
    <lineage>
        <taxon>Eukaryota</taxon>
        <taxon>Metazoa</taxon>
        <taxon>Spiralia</taxon>
        <taxon>Gnathifera</taxon>
        <taxon>Rotifera</taxon>
        <taxon>Eurotatoria</taxon>
        <taxon>Bdelloidea</taxon>
        <taxon>Philodinida</taxon>
        <taxon>Philodinidae</taxon>
        <taxon>Rotaria</taxon>
    </lineage>
</organism>
<dbReference type="PANTHER" id="PTHR24305:SF166">
    <property type="entry name" value="CYTOCHROME P450 12A4, MITOCHONDRIAL-RELATED"/>
    <property type="match status" value="1"/>
</dbReference>
<protein>
    <recommendedName>
        <fullName evidence="6">Cytochrome P450</fullName>
    </recommendedName>
</protein>
<evidence type="ECO:0000313" key="4">
    <source>
        <dbReference type="Proteomes" id="UP000663854"/>
    </source>
</evidence>
<evidence type="ECO:0000313" key="3">
    <source>
        <dbReference type="EMBL" id="CAF1593345.1"/>
    </source>
</evidence>
<dbReference type="GO" id="GO:0005506">
    <property type="term" value="F:iron ion binding"/>
    <property type="evidence" value="ECO:0007669"/>
    <property type="project" value="InterPro"/>
</dbReference>
<dbReference type="InterPro" id="IPR050121">
    <property type="entry name" value="Cytochrome_P450_monoxygenase"/>
</dbReference>
<dbReference type="EMBL" id="CAJNOH010003378">
    <property type="protein sequence ID" value="CAF1334181.1"/>
    <property type="molecule type" value="Genomic_DNA"/>
</dbReference>
<dbReference type="Proteomes" id="UP000663854">
    <property type="component" value="Unassembled WGS sequence"/>
</dbReference>
<evidence type="ECO:0000256" key="1">
    <source>
        <dbReference type="ARBA" id="ARBA00010617"/>
    </source>
</evidence>
<evidence type="ECO:0008006" key="6">
    <source>
        <dbReference type="Google" id="ProtNLM"/>
    </source>
</evidence>
<evidence type="ECO:0000313" key="5">
    <source>
        <dbReference type="Proteomes" id="UP000663870"/>
    </source>
</evidence>
<reference evidence="2" key="1">
    <citation type="submission" date="2021-02" db="EMBL/GenBank/DDBJ databases">
        <authorList>
            <person name="Nowell W R."/>
        </authorList>
    </citation>
    <scope>NUCLEOTIDE SEQUENCE</scope>
</reference>
<dbReference type="GO" id="GO:0004497">
    <property type="term" value="F:monooxygenase activity"/>
    <property type="evidence" value="ECO:0007669"/>
    <property type="project" value="InterPro"/>
</dbReference>
<keyword evidence="5" id="KW-1185">Reference proteome</keyword>
<dbReference type="SUPFAM" id="SSF48264">
    <property type="entry name" value="Cytochrome P450"/>
    <property type="match status" value="1"/>
</dbReference>
<sequence length="118" mass="14338">MLPIFKRAKVIQHSYIIIECTDCFIHEYLHNANDQQISLGLTRSEMFDEILTILTAGYETTSTALTWFRFYMSKYPQVQQRMKEELCQHNLLMREYVQYLPFFLFVQNVYNDEFCFHR</sequence>
<dbReference type="Pfam" id="PF00067">
    <property type="entry name" value="p450"/>
    <property type="match status" value="1"/>
</dbReference>
<dbReference type="GO" id="GO:0020037">
    <property type="term" value="F:heme binding"/>
    <property type="evidence" value="ECO:0007669"/>
    <property type="project" value="InterPro"/>
</dbReference>
<dbReference type="InterPro" id="IPR001128">
    <property type="entry name" value="Cyt_P450"/>
</dbReference>
<comment type="similarity">
    <text evidence="1">Belongs to the cytochrome P450 family.</text>
</comment>
<evidence type="ECO:0000313" key="2">
    <source>
        <dbReference type="EMBL" id="CAF1334181.1"/>
    </source>
</evidence>
<dbReference type="Gene3D" id="1.10.630.10">
    <property type="entry name" value="Cytochrome P450"/>
    <property type="match status" value="1"/>
</dbReference>
<dbReference type="PANTHER" id="PTHR24305">
    <property type="entry name" value="CYTOCHROME P450"/>
    <property type="match status" value="1"/>
</dbReference>
<proteinExistence type="inferred from homology"/>
<dbReference type="GO" id="GO:0016705">
    <property type="term" value="F:oxidoreductase activity, acting on paired donors, with incorporation or reduction of molecular oxygen"/>
    <property type="evidence" value="ECO:0007669"/>
    <property type="project" value="InterPro"/>
</dbReference>
<dbReference type="EMBL" id="CAJNOL010004709">
    <property type="protein sequence ID" value="CAF1593345.1"/>
    <property type="molecule type" value="Genomic_DNA"/>
</dbReference>
<dbReference type="InterPro" id="IPR036396">
    <property type="entry name" value="Cyt_P450_sf"/>
</dbReference>
<name>A0A815G594_9BILA</name>
<comment type="caution">
    <text evidence="2">The sequence shown here is derived from an EMBL/GenBank/DDBJ whole genome shotgun (WGS) entry which is preliminary data.</text>
</comment>